<dbReference type="PANTHER" id="PTHR34220:SF7">
    <property type="entry name" value="SENSOR HISTIDINE KINASE YPDA"/>
    <property type="match status" value="1"/>
</dbReference>
<proteinExistence type="predicted"/>
<evidence type="ECO:0000259" key="3">
    <source>
        <dbReference type="Pfam" id="PF13239"/>
    </source>
</evidence>
<dbReference type="RefSeq" id="WP_229329807.1">
    <property type="nucleotide sequence ID" value="NZ_AP025183.1"/>
</dbReference>
<feature type="transmembrane region" description="Helical" evidence="1">
    <location>
        <begin position="120"/>
        <end position="142"/>
    </location>
</feature>
<dbReference type="InterPro" id="IPR010559">
    <property type="entry name" value="Sig_transdc_His_kin_internal"/>
</dbReference>
<organism evidence="4 5">
    <name type="scientific">Flavobacterium ammonificans</name>
    <dbReference type="NCBI Taxonomy" id="1751056"/>
    <lineage>
        <taxon>Bacteria</taxon>
        <taxon>Pseudomonadati</taxon>
        <taxon>Bacteroidota</taxon>
        <taxon>Flavobacteriia</taxon>
        <taxon>Flavobacteriales</taxon>
        <taxon>Flavobacteriaceae</taxon>
        <taxon>Flavobacterium</taxon>
    </lineage>
</organism>
<feature type="domain" description="2TM" evidence="3">
    <location>
        <begin position="362"/>
        <end position="436"/>
    </location>
</feature>
<reference evidence="4 5" key="2">
    <citation type="journal article" date="2022" name="Microorganisms">
        <title>Complete Genome Sequences of Two Flavobacterium ammonificans Strains and a Flavobacterium ammoniigenes Strain of Ammonifying Bacterioplankton Isolated from Surface River Water.</title>
        <authorList>
            <person name="Suda W."/>
            <person name="Ogata Y."/>
            <person name="Shindo C."/>
            <person name="Watanabe K."/>
        </authorList>
    </citation>
    <scope>NUCLEOTIDE SEQUENCE [LARGE SCALE GENOMIC DNA]</scope>
    <source>
        <strain evidence="4 5">GENT11</strain>
    </source>
</reference>
<keyword evidence="1" id="KW-0812">Transmembrane</keyword>
<dbReference type="InterPro" id="IPR036890">
    <property type="entry name" value="HATPase_C_sf"/>
</dbReference>
<feature type="transmembrane region" description="Helical" evidence="1">
    <location>
        <begin position="12"/>
        <end position="34"/>
    </location>
</feature>
<dbReference type="EMBL" id="AP025183">
    <property type="protein sequence ID" value="BDB53536.1"/>
    <property type="molecule type" value="Genomic_DNA"/>
</dbReference>
<evidence type="ECO:0000313" key="4">
    <source>
        <dbReference type="EMBL" id="BDB53536.1"/>
    </source>
</evidence>
<protein>
    <submittedName>
        <fullName evidence="4">Histidine kinase</fullName>
    </submittedName>
</protein>
<feature type="transmembrane region" description="Helical" evidence="1">
    <location>
        <begin position="373"/>
        <end position="394"/>
    </location>
</feature>
<reference evidence="4 5" key="1">
    <citation type="journal article" date="2022" name="Int. J. Syst. Evol. Microbiol.">
        <title>Flavobacterium ammonificans sp. nov. and Flavobacterium ammoniigenes sp. nov., ammonifying bacteria isolated from surface river water.</title>
        <authorList>
            <person name="Watanabe K."/>
            <person name="Kitamura T."/>
            <person name="Ogata Y."/>
            <person name="Shindo C."/>
            <person name="Suda W."/>
        </authorList>
    </citation>
    <scope>NUCLEOTIDE SEQUENCE [LARGE SCALE GENOMIC DNA]</scope>
    <source>
        <strain evidence="4 5">GENT11</strain>
    </source>
</reference>
<feature type="transmembrane region" description="Helical" evidence="1">
    <location>
        <begin position="79"/>
        <end position="100"/>
    </location>
</feature>
<feature type="transmembrane region" description="Helical" evidence="1">
    <location>
        <begin position="400"/>
        <end position="422"/>
    </location>
</feature>
<dbReference type="Gene3D" id="3.30.565.10">
    <property type="entry name" value="Histidine kinase-like ATPase, C-terminal domain"/>
    <property type="match status" value="1"/>
</dbReference>
<dbReference type="Proteomes" id="UP001319865">
    <property type="component" value="Chromosome"/>
</dbReference>
<dbReference type="InterPro" id="IPR050640">
    <property type="entry name" value="Bact_2-comp_sensor_kinase"/>
</dbReference>
<dbReference type="GO" id="GO:0016301">
    <property type="term" value="F:kinase activity"/>
    <property type="evidence" value="ECO:0007669"/>
    <property type="project" value="UniProtKB-KW"/>
</dbReference>
<dbReference type="InterPro" id="IPR025698">
    <property type="entry name" value="2TM_dom"/>
</dbReference>
<accession>A0ABM7V1Z2</accession>
<keyword evidence="1" id="KW-1133">Transmembrane helix</keyword>
<feature type="transmembrane region" description="Helical" evidence="1">
    <location>
        <begin position="46"/>
        <end position="67"/>
    </location>
</feature>
<evidence type="ECO:0000256" key="1">
    <source>
        <dbReference type="SAM" id="Phobius"/>
    </source>
</evidence>
<dbReference type="Pfam" id="PF06580">
    <property type="entry name" value="His_kinase"/>
    <property type="match status" value="1"/>
</dbReference>
<keyword evidence="1" id="KW-0472">Membrane</keyword>
<sequence>MIDKLIKEFPRAFVISNLVFIVLLLIKFVTGAVIEFNYSLLVFYSYTNLYSLSLYFANASLFIFLDDKFANDRFSLKRIIWGFILSLIISIAIIFLLRIIEDVLIEGKSWSVFISNETRYNYFVSFFMTFIVTLLFHVFYIYKSFQENKVNQQKIIATTANAQFESLKNQIDPHFLFNSLNVLSSLIEENPSTAQKFTTSLSKIYRYVLEQKDKELVAVSEELAFAKIYMQLLEMRFENSISYELPQSTNEDAKVVPLSLQLLLENCIKHNVVSISKPLHIKISVEDNQLVVENNWQKKEVLSDGKGVGLQNIVNRYALLTERQVTIIQNEKLFKVYLPILTKQITMMRTSQFNEENNAYLRAKKRVDELKGFYGNLTSYCIVIPSLTVINYITYWDHKWFIYPMLGWGLGLTFHAIGVFGYGKSWEERKIKEIMNKDSSNNWE</sequence>
<gene>
    <name evidence="4" type="ORF">GENT11_18480</name>
</gene>
<feature type="domain" description="Signal transduction histidine kinase internal region" evidence="2">
    <location>
        <begin position="162"/>
        <end position="240"/>
    </location>
</feature>
<keyword evidence="4" id="KW-0808">Transferase</keyword>
<evidence type="ECO:0000259" key="2">
    <source>
        <dbReference type="Pfam" id="PF06580"/>
    </source>
</evidence>
<evidence type="ECO:0000313" key="5">
    <source>
        <dbReference type="Proteomes" id="UP001319865"/>
    </source>
</evidence>
<name>A0ABM7V1Z2_9FLAO</name>
<keyword evidence="4" id="KW-0418">Kinase</keyword>
<keyword evidence="5" id="KW-1185">Reference proteome</keyword>
<dbReference type="Pfam" id="PF13239">
    <property type="entry name" value="2TM"/>
    <property type="match status" value="1"/>
</dbReference>
<dbReference type="PANTHER" id="PTHR34220">
    <property type="entry name" value="SENSOR HISTIDINE KINASE YPDA"/>
    <property type="match status" value="1"/>
</dbReference>